<reference evidence="4" key="1">
    <citation type="submission" date="2016-11" db="EMBL/GenBank/DDBJ databases">
        <authorList>
            <person name="Varghese N."/>
            <person name="Submissions S."/>
        </authorList>
    </citation>
    <scope>NUCLEOTIDE SEQUENCE [LARGE SCALE GENOMIC DNA]</scope>
    <source>
        <strain evidence="4">DSM 22363</strain>
    </source>
</reference>
<evidence type="ECO:0000313" key="3">
    <source>
        <dbReference type="EMBL" id="SIN59613.1"/>
    </source>
</evidence>
<dbReference type="Pfam" id="PF01298">
    <property type="entry name" value="TbpB_B_D"/>
    <property type="match status" value="1"/>
</dbReference>
<organism evidence="3 4">
    <name type="scientific">Parasphingorhabdus marina DSM 22363</name>
    <dbReference type="NCBI Taxonomy" id="1123272"/>
    <lineage>
        <taxon>Bacteria</taxon>
        <taxon>Pseudomonadati</taxon>
        <taxon>Pseudomonadota</taxon>
        <taxon>Alphaproteobacteria</taxon>
        <taxon>Sphingomonadales</taxon>
        <taxon>Sphingomonadaceae</taxon>
        <taxon>Parasphingorhabdus</taxon>
    </lineage>
</organism>
<dbReference type="STRING" id="1123272.SAMN02745824_0142"/>
<dbReference type="RefSeq" id="WP_074203260.1">
    <property type="nucleotide sequence ID" value="NZ_FSQW01000001.1"/>
</dbReference>
<dbReference type="InterPro" id="IPR001677">
    <property type="entry name" value="TbpB_B_D"/>
</dbReference>
<keyword evidence="4" id="KW-1185">Reference proteome</keyword>
<dbReference type="SUPFAM" id="SSF56925">
    <property type="entry name" value="OMPA-like"/>
    <property type="match status" value="1"/>
</dbReference>
<gene>
    <name evidence="3" type="ORF">SAMN02745824_0142</name>
</gene>
<feature type="compositionally biased region" description="Gly residues" evidence="1">
    <location>
        <begin position="28"/>
        <end position="43"/>
    </location>
</feature>
<evidence type="ECO:0000313" key="4">
    <source>
        <dbReference type="Proteomes" id="UP000185192"/>
    </source>
</evidence>
<feature type="region of interest" description="Disordered" evidence="1">
    <location>
        <begin position="20"/>
        <end position="50"/>
    </location>
</feature>
<dbReference type="PROSITE" id="PS51257">
    <property type="entry name" value="PROKAR_LIPOPROTEIN"/>
    <property type="match status" value="1"/>
</dbReference>
<dbReference type="InterPro" id="IPR011250">
    <property type="entry name" value="OMP/PagP_B-barrel"/>
</dbReference>
<dbReference type="EMBL" id="FSQW01000001">
    <property type="protein sequence ID" value="SIN59613.1"/>
    <property type="molecule type" value="Genomic_DNA"/>
</dbReference>
<dbReference type="Gene3D" id="2.40.160.90">
    <property type="match status" value="1"/>
</dbReference>
<dbReference type="Proteomes" id="UP000185192">
    <property type="component" value="Unassembled WGS sequence"/>
</dbReference>
<evidence type="ECO:0000259" key="2">
    <source>
        <dbReference type="Pfam" id="PF01298"/>
    </source>
</evidence>
<sequence length="404" mass="41754">MRLLILLASTTMLAACGGAGPQTAGGSAPPGGGVGGGGGGGTGNPHSFVDPSEVRTYNGIGSSQHLEIAEGGGELYNSNATTVRNSGVTISFDPRSAEFTFSYVDPLASVSITSTFQDPAHRTDFGGNLEPQVGINEFTTPNVRYLETSTATNGSILPRSPNPFGVNAPNELNFVLDAEADAGSGVATTFFYQLPGTETQYVSFAGFARNNYTASRDDNGVIIESYKLDRGAFAFGEVTPRDDVPTTGTGTFSGPMVATMVFNDDLDTVLKSSLFQWIEGRATTNVDFGANTFNLDLTGTVFGPQFYDGGGTAHTVANGSTFNASGSGAIDFVQYGGFQGAFDSASFSAPGADVVLDQRYLSGSSIDGTFFGPAAEEVGGGFRIVGGVPDERVDIMGAFTGVRP</sequence>
<dbReference type="AlphaFoldDB" id="A0A1N6CM14"/>
<name>A0A1N6CM14_9SPHN</name>
<dbReference type="OrthoDB" id="7553730at2"/>
<evidence type="ECO:0000256" key="1">
    <source>
        <dbReference type="SAM" id="MobiDB-lite"/>
    </source>
</evidence>
<proteinExistence type="predicted"/>
<accession>A0A1N6CM14</accession>
<feature type="domain" description="Transferrin-binding protein B C-lobe/N-lobe beta-barrel" evidence="2">
    <location>
        <begin position="244"/>
        <end position="402"/>
    </location>
</feature>
<protein>
    <recommendedName>
        <fullName evidence="2">Transferrin-binding protein B C-lobe/N-lobe beta-barrel domain-containing protein</fullName>
    </recommendedName>
</protein>